<dbReference type="GO" id="GO:0055028">
    <property type="term" value="C:cortical microtubule"/>
    <property type="evidence" value="ECO:0007669"/>
    <property type="project" value="TreeGrafter"/>
</dbReference>
<sequence>MMMVREKRDMRPLFLNFGVALALSFAGFLYSRFRTTRIRPTQPPPSSSSSGESNKVDSGGRAGLNDELCALQTIPSSCHDAWVAAQNYEETSHQVTIDNSIVGLSPSSKHSGDEEGFLLPEFNELVFKEFDLIATHTGICPEKDVETATVFRRTDMDEEQEIINLKNMERILHEREMNLEFQLLEYYGLKEQETAVIELQNRLKINNMEAKLFTLKIKSLNADNRRLEAQVADYARVMAELESARAEIKVLKMKIRSDLEQKKEQLSTLQQSVANLQDQEQRASSCNADVQTKLHRIKNLEDESEELRRDNLRLQHENYELARRLESTQILASVLDDPEAEALQQVKHHLRQENEDLAKKIEQLQEDRCTDAEELVYLRWVNACLRYELRNYQPPPGKTFARDLSKTLSPKSEEKAKQLILEYANTEGMGEKGINLDFDSDWSSSQASNFTESGELDDSSFATSATRTNSSSKMKIFSKFKRLVTGKEGHGRRESMSTTSFEDMVGTFSCENLPSHLNASISATPLTAIARTDGQRNKIITPSQSSYKPSLDIQRIRSPNLEDIRDMESIRRNSDAGSSYGYKRIVFGEAGVVDLSQDNGLDHDPEAHEKLELMKFAEVLKGSRKTRNSHRKSVSFRSY</sequence>
<evidence type="ECO:0000256" key="1">
    <source>
        <dbReference type="ARBA" id="ARBA00023054"/>
    </source>
</evidence>
<dbReference type="OrthoDB" id="1870283at2759"/>
<gene>
    <name evidence="4" type="ORF">HHK36_014213</name>
</gene>
<dbReference type="Proteomes" id="UP000655225">
    <property type="component" value="Unassembled WGS sequence"/>
</dbReference>
<accession>A0A834Z5N6</accession>
<protein>
    <submittedName>
        <fullName evidence="4">Uncharacterized protein</fullName>
    </submittedName>
</protein>
<keyword evidence="5" id="KW-1185">Reference proteome</keyword>
<organism evidence="4 5">
    <name type="scientific">Tetracentron sinense</name>
    <name type="common">Spur-leaf</name>
    <dbReference type="NCBI Taxonomy" id="13715"/>
    <lineage>
        <taxon>Eukaryota</taxon>
        <taxon>Viridiplantae</taxon>
        <taxon>Streptophyta</taxon>
        <taxon>Embryophyta</taxon>
        <taxon>Tracheophyta</taxon>
        <taxon>Spermatophyta</taxon>
        <taxon>Magnoliopsida</taxon>
        <taxon>Trochodendrales</taxon>
        <taxon>Trochodendraceae</taxon>
        <taxon>Tetracentron</taxon>
    </lineage>
</organism>
<proteinExistence type="predicted"/>
<dbReference type="OMA" id="PRMNVET"/>
<evidence type="ECO:0000313" key="4">
    <source>
        <dbReference type="EMBL" id="KAF8400910.1"/>
    </source>
</evidence>
<keyword evidence="1 2" id="KW-0175">Coiled coil</keyword>
<dbReference type="GO" id="GO:0072699">
    <property type="term" value="P:protein localization to cortical microtubule cytoskeleton"/>
    <property type="evidence" value="ECO:0007669"/>
    <property type="project" value="TreeGrafter"/>
</dbReference>
<evidence type="ECO:0000256" key="2">
    <source>
        <dbReference type="SAM" id="Coils"/>
    </source>
</evidence>
<evidence type="ECO:0000313" key="5">
    <source>
        <dbReference type="Proteomes" id="UP000655225"/>
    </source>
</evidence>
<feature type="region of interest" description="Disordered" evidence="3">
    <location>
        <begin position="37"/>
        <end position="59"/>
    </location>
</feature>
<dbReference type="AlphaFoldDB" id="A0A834Z5N6"/>
<reference evidence="4 5" key="1">
    <citation type="submission" date="2020-04" db="EMBL/GenBank/DDBJ databases">
        <title>Plant Genome Project.</title>
        <authorList>
            <person name="Zhang R.-G."/>
        </authorList>
    </citation>
    <scope>NUCLEOTIDE SEQUENCE [LARGE SCALE GENOMIC DNA]</scope>
    <source>
        <strain evidence="4">YNK0</strain>
        <tissue evidence="4">Leaf</tissue>
    </source>
</reference>
<comment type="caution">
    <text evidence="4">The sequence shown here is derived from an EMBL/GenBank/DDBJ whole genome shotgun (WGS) entry which is preliminary data.</text>
</comment>
<evidence type="ECO:0000256" key="3">
    <source>
        <dbReference type="SAM" id="MobiDB-lite"/>
    </source>
</evidence>
<dbReference type="PANTHER" id="PTHR31342:SF4">
    <property type="entry name" value="ACTIN BINDING PROTEIN FAMILY"/>
    <property type="match status" value="1"/>
</dbReference>
<feature type="coiled-coil region" evidence="2">
    <location>
        <begin position="189"/>
        <end position="367"/>
    </location>
</feature>
<dbReference type="PANTHER" id="PTHR31342">
    <property type="entry name" value="PROTEIN CHUP1, CHLOROPLASTIC"/>
    <property type="match status" value="1"/>
</dbReference>
<dbReference type="EMBL" id="JABCRI010000009">
    <property type="protein sequence ID" value="KAF8400910.1"/>
    <property type="molecule type" value="Genomic_DNA"/>
</dbReference>
<name>A0A834Z5N6_TETSI</name>
<dbReference type="InterPro" id="IPR040265">
    <property type="entry name" value="CHUP1/IPGA1-like"/>
</dbReference>